<evidence type="ECO:0000256" key="4">
    <source>
        <dbReference type="ARBA" id="ARBA00023136"/>
    </source>
</evidence>
<protein>
    <recommendedName>
        <fullName evidence="5">Signal peptidase I</fullName>
        <ecNumber evidence="5">3.4.21.89</ecNumber>
    </recommendedName>
</protein>
<dbReference type="GO" id="GO:0016787">
    <property type="term" value="F:hydrolase activity"/>
    <property type="evidence" value="ECO:0007669"/>
    <property type="project" value="UniProtKB-KW"/>
</dbReference>
<feature type="transmembrane region" description="Helical" evidence="7">
    <location>
        <begin position="6"/>
        <end position="27"/>
    </location>
</feature>
<keyword evidence="10" id="KW-1185">Reference proteome</keyword>
<evidence type="ECO:0000256" key="5">
    <source>
        <dbReference type="NCBIfam" id="TIGR02228"/>
    </source>
</evidence>
<comment type="caution">
    <text evidence="9">The sequence shown here is derived from an EMBL/GenBank/DDBJ whole genome shotgun (WGS) entry which is preliminary data.</text>
</comment>
<dbReference type="SUPFAM" id="SSF51306">
    <property type="entry name" value="LexA/Signal peptidase"/>
    <property type="match status" value="1"/>
</dbReference>
<dbReference type="RefSeq" id="WP_307490871.1">
    <property type="nucleotide sequence ID" value="NZ_JAUSVB010000002.1"/>
</dbReference>
<evidence type="ECO:0000256" key="7">
    <source>
        <dbReference type="SAM" id="Phobius"/>
    </source>
</evidence>
<dbReference type="NCBIfam" id="TIGR02228">
    <property type="entry name" value="sigpep_I_arch"/>
    <property type="match status" value="1"/>
</dbReference>
<gene>
    <name evidence="9" type="ORF">J2X26_001344</name>
</gene>
<evidence type="ECO:0000256" key="6">
    <source>
        <dbReference type="SAM" id="MobiDB-lite"/>
    </source>
</evidence>
<comment type="subcellular location">
    <subcellularLocation>
        <location evidence="1">Membrane</location>
    </subcellularLocation>
</comment>
<evidence type="ECO:0000256" key="2">
    <source>
        <dbReference type="ARBA" id="ARBA00022692"/>
    </source>
</evidence>
<dbReference type="InterPro" id="IPR019533">
    <property type="entry name" value="Peptidase_S26"/>
</dbReference>
<feature type="domain" description="Peptidase S26" evidence="8">
    <location>
        <begin position="14"/>
        <end position="89"/>
    </location>
</feature>
<evidence type="ECO:0000313" key="9">
    <source>
        <dbReference type="EMBL" id="MDQ0373033.1"/>
    </source>
</evidence>
<proteinExistence type="predicted"/>
<dbReference type="Pfam" id="PF10502">
    <property type="entry name" value="Peptidase_S26"/>
    <property type="match status" value="1"/>
</dbReference>
<sequence length="187" mass="18830">MRALRVTADALLTVAAIVGVLGFALFIGVRLGAVQPLVVTSGSMRPTYETGDLVVSRTVAAASLETGDVATLRDAGGRLITHRVVAVAPADGTQGGATVSVEMQGDANAQADPRPYVVEQALVPVVRVPGMGPLIATVQRPVVAVPALVAVAALVAIAFVPSGTPLPAPPEADPVARGRQAAHVPEG</sequence>
<name>A0ABU0ECN6_9CELL</name>
<evidence type="ECO:0000256" key="1">
    <source>
        <dbReference type="ARBA" id="ARBA00004370"/>
    </source>
</evidence>
<keyword evidence="3 7" id="KW-1133">Transmembrane helix</keyword>
<dbReference type="EC" id="3.4.21.89" evidence="5"/>
<accession>A0ABU0ECN6</accession>
<dbReference type="InterPro" id="IPR036286">
    <property type="entry name" value="LexA/Signal_pep-like_sf"/>
</dbReference>
<keyword evidence="4 7" id="KW-0472">Membrane</keyword>
<dbReference type="EMBL" id="JAUSVB010000002">
    <property type="protein sequence ID" value="MDQ0373033.1"/>
    <property type="molecule type" value="Genomic_DNA"/>
</dbReference>
<keyword evidence="9" id="KW-0378">Hydrolase</keyword>
<dbReference type="InterPro" id="IPR001733">
    <property type="entry name" value="Peptidase_S26B"/>
</dbReference>
<evidence type="ECO:0000259" key="8">
    <source>
        <dbReference type="Pfam" id="PF10502"/>
    </source>
</evidence>
<organism evidence="9 10">
    <name type="scientific">Cellulomonas humilata</name>
    <dbReference type="NCBI Taxonomy" id="144055"/>
    <lineage>
        <taxon>Bacteria</taxon>
        <taxon>Bacillati</taxon>
        <taxon>Actinomycetota</taxon>
        <taxon>Actinomycetes</taxon>
        <taxon>Micrococcales</taxon>
        <taxon>Cellulomonadaceae</taxon>
        <taxon>Cellulomonas</taxon>
    </lineage>
</organism>
<reference evidence="9 10" key="1">
    <citation type="submission" date="2023-07" db="EMBL/GenBank/DDBJ databases">
        <title>Sorghum-associated microbial communities from plants grown in Nebraska, USA.</title>
        <authorList>
            <person name="Schachtman D."/>
        </authorList>
    </citation>
    <scope>NUCLEOTIDE SEQUENCE [LARGE SCALE GENOMIC DNA]</scope>
    <source>
        <strain evidence="9 10">BE332</strain>
    </source>
</reference>
<keyword evidence="2 7" id="KW-0812">Transmembrane</keyword>
<dbReference type="CDD" id="cd06462">
    <property type="entry name" value="Peptidase_S24_S26"/>
    <property type="match status" value="1"/>
</dbReference>
<dbReference type="Proteomes" id="UP001239626">
    <property type="component" value="Unassembled WGS sequence"/>
</dbReference>
<feature type="region of interest" description="Disordered" evidence="6">
    <location>
        <begin position="166"/>
        <end position="187"/>
    </location>
</feature>
<evidence type="ECO:0000256" key="3">
    <source>
        <dbReference type="ARBA" id="ARBA00022989"/>
    </source>
</evidence>
<evidence type="ECO:0000313" key="10">
    <source>
        <dbReference type="Proteomes" id="UP001239626"/>
    </source>
</evidence>
<feature type="transmembrane region" description="Helical" evidence="7">
    <location>
        <begin position="141"/>
        <end position="160"/>
    </location>
</feature>